<name>A0A7H0VCK7_9FLAO</name>
<gene>
    <name evidence="2" type="ORF">H4K34_13860</name>
</gene>
<organism evidence="2 3">
    <name type="scientific">Croceimicrobium hydrocarbonivorans</name>
    <dbReference type="NCBI Taxonomy" id="2761580"/>
    <lineage>
        <taxon>Bacteria</taxon>
        <taxon>Pseudomonadati</taxon>
        <taxon>Bacteroidota</taxon>
        <taxon>Flavobacteriia</taxon>
        <taxon>Flavobacteriales</taxon>
        <taxon>Owenweeksiaceae</taxon>
        <taxon>Croceimicrobium</taxon>
    </lineage>
</organism>
<dbReference type="RefSeq" id="WP_210757986.1">
    <property type="nucleotide sequence ID" value="NZ_CP060139.1"/>
</dbReference>
<protein>
    <submittedName>
        <fullName evidence="2">Uncharacterized protein</fullName>
    </submittedName>
</protein>
<feature type="chain" id="PRO_5028818706" evidence="1">
    <location>
        <begin position="22"/>
        <end position="341"/>
    </location>
</feature>
<dbReference type="EMBL" id="CP060139">
    <property type="protein sequence ID" value="QNR23455.1"/>
    <property type="molecule type" value="Genomic_DNA"/>
</dbReference>
<keyword evidence="3" id="KW-1185">Reference proteome</keyword>
<evidence type="ECO:0000256" key="1">
    <source>
        <dbReference type="SAM" id="SignalP"/>
    </source>
</evidence>
<keyword evidence="1" id="KW-0732">Signal</keyword>
<accession>A0A7H0VCK7</accession>
<dbReference type="AlphaFoldDB" id="A0A7H0VCK7"/>
<reference evidence="2 3" key="1">
    <citation type="submission" date="2020-08" db="EMBL/GenBank/DDBJ databases">
        <title>Croceimicrobium hydrocarbonivorans gen. nov., sp. nov., a novel marine bacterium isolated from a bacterial consortium that degrades polyethylene terephthalate.</title>
        <authorList>
            <person name="Liu R."/>
        </authorList>
    </citation>
    <scope>NUCLEOTIDE SEQUENCE [LARGE SCALE GENOMIC DNA]</scope>
    <source>
        <strain evidence="2 3">A20-9</strain>
    </source>
</reference>
<feature type="signal peptide" evidence="1">
    <location>
        <begin position="1"/>
        <end position="21"/>
    </location>
</feature>
<dbReference type="Proteomes" id="UP000516305">
    <property type="component" value="Chromosome"/>
</dbReference>
<dbReference type="KEGG" id="chyd:H4K34_13860"/>
<proteinExistence type="predicted"/>
<evidence type="ECO:0000313" key="3">
    <source>
        <dbReference type="Proteomes" id="UP000516305"/>
    </source>
</evidence>
<sequence length="341" mass="38940">MKQTLAICLLLLGAFSMQAQSAGEAAAYMGQIGESIEEMKGETWSYLKAATRGRSARTLERKRQSIIEELKNVKSEIRKIGAFKGDRSYQQEVINYLDMTDIVLREDYAKIMDMEDIAERSYDGMEAYLLAKDIAGEKMDSAFSIYKNAEEAFANKYGVNLIEGEKTKKDEKIAKANKALKYYNRIFLEVFRAQVQEAYVVEALNNADLVSLEQNLNALKTAVAKAQANLDTFSTFGGDKKLLYSAQRLLKYYENSCANNLPKLVDFYVKKDNFDRLQKKMEATKKRDLTQEDVDAFNAAVEDYNKMVPEFNNVNERNNEAREQAIKSWEDGVEDFFDQHA</sequence>
<evidence type="ECO:0000313" key="2">
    <source>
        <dbReference type="EMBL" id="QNR23455.1"/>
    </source>
</evidence>